<evidence type="ECO:0000256" key="1">
    <source>
        <dbReference type="SAM" id="SignalP"/>
    </source>
</evidence>
<accession>A0A3A4PBH0</accession>
<dbReference type="EMBL" id="QZKU01000004">
    <property type="protein sequence ID" value="RJP26740.1"/>
    <property type="molecule type" value="Genomic_DNA"/>
</dbReference>
<feature type="signal peptide" evidence="1">
    <location>
        <begin position="1"/>
        <end position="20"/>
    </location>
</feature>
<dbReference type="Proteomes" id="UP000265882">
    <property type="component" value="Unassembled WGS sequence"/>
</dbReference>
<proteinExistence type="predicted"/>
<evidence type="ECO:0000313" key="3">
    <source>
        <dbReference type="Proteomes" id="UP000265882"/>
    </source>
</evidence>
<dbReference type="InterPro" id="IPR016195">
    <property type="entry name" value="Pol/histidinol_Pase-like"/>
</dbReference>
<protein>
    <submittedName>
        <fullName evidence="2">DUF3604 domain-containing protein</fullName>
    </submittedName>
</protein>
<dbReference type="Pfam" id="PF12228">
    <property type="entry name" value="DUF3604"/>
    <property type="match status" value="2"/>
</dbReference>
<dbReference type="AlphaFoldDB" id="A0A3A4PBH0"/>
<evidence type="ECO:0000313" key="2">
    <source>
        <dbReference type="EMBL" id="RJP26740.1"/>
    </source>
</evidence>
<sequence length="632" mass="68822">MKTCTIRFILLFLFFAGVSCSEKSEMKTAAAGKDSWPHVVPYLDSTPSAKDGQGTASVAPAGPFLAGAMTDFEIAFTVGEAGIAPGGFVILQVSPWWGWTTPQTLDPDGPGYTTVRTSFSDASTKAFTLQLGRIVVSSASRGFRHGETITFNLKDVRVDKFAEAEELFQIFTDADGDGHSRCIDKPPSVRVEAREAVRLEVTAPSQVRPGETIKVGAAPLDVLGNWSTMPPGRWRLSVIRNGHTVDDIAGEASGEEKRITIPYVFAEEGLFFFVVETASRLQGKSNVVFCRQGEPALNLYFGDIHGHSRMSDGTGTPGDYYRYARQVSGLDIAALTDHADYGTIPIDGAAWERIKDAANTAYEPGEFVTFLGFEWTNWKYGHRNVYYRDGDGPVFRSIDPESDSPQELWELLRPYEAMTAAHHVGGGPISTDWSIPPGPKEYFVEISSIHGTSEFLGGDSAVYHPVRGAFVRDALARGYRLGIVGGGDTHDGHPGQRSAGAPVTGLMGVYAKELTREAVWEAFRRRQVYATSGPKIILSFRAGDSPMGSEITWSRNQGPLPLAFRAICCEKIESVEIIRNGQAVFRTAGEGLTAQYLLTDPDPPSGTSSYYLRVKQADGNLAWSSPVWVTKN</sequence>
<dbReference type="InterPro" id="IPR022028">
    <property type="entry name" value="DUF3604"/>
</dbReference>
<gene>
    <name evidence="2" type="ORF">C4520_00415</name>
</gene>
<dbReference type="Gene3D" id="3.20.20.140">
    <property type="entry name" value="Metal-dependent hydrolases"/>
    <property type="match status" value="1"/>
</dbReference>
<name>A0A3A4PBH0_ABYX5</name>
<feature type="chain" id="PRO_5017194450" evidence="1">
    <location>
        <begin position="21"/>
        <end position="632"/>
    </location>
</feature>
<comment type="caution">
    <text evidence="2">The sequence shown here is derived from an EMBL/GenBank/DDBJ whole genome shotgun (WGS) entry which is preliminary data.</text>
</comment>
<dbReference type="PROSITE" id="PS51257">
    <property type="entry name" value="PROKAR_LIPOPROTEIN"/>
    <property type="match status" value="1"/>
</dbReference>
<dbReference type="NCBIfam" id="NF038032">
    <property type="entry name" value="CehA_McbA_metalo"/>
    <property type="match status" value="1"/>
</dbReference>
<organism evidence="2 3">
    <name type="scientific">Abyssobacteria bacterium (strain SURF_5)</name>
    <dbReference type="NCBI Taxonomy" id="2093360"/>
    <lineage>
        <taxon>Bacteria</taxon>
        <taxon>Pseudomonadati</taxon>
        <taxon>Candidatus Hydrogenedentota</taxon>
        <taxon>Candidatus Abyssobacteria</taxon>
    </lineage>
</organism>
<dbReference type="SUPFAM" id="SSF89550">
    <property type="entry name" value="PHP domain-like"/>
    <property type="match status" value="1"/>
</dbReference>
<reference evidence="2 3" key="1">
    <citation type="journal article" date="2017" name="ISME J.">
        <title>Energy and carbon metabolisms in a deep terrestrial subsurface fluid microbial community.</title>
        <authorList>
            <person name="Momper L."/>
            <person name="Jungbluth S.P."/>
            <person name="Lee M.D."/>
            <person name="Amend J.P."/>
        </authorList>
    </citation>
    <scope>NUCLEOTIDE SEQUENCE [LARGE SCALE GENOMIC DNA]</scope>
    <source>
        <strain evidence="2">SURF_5</strain>
    </source>
</reference>
<keyword evidence="1" id="KW-0732">Signal</keyword>